<comment type="pathway">
    <text evidence="3">Pyrimidine metabolism; CTP biosynthesis via salvage pathway; CTP from cytidine: step 1/3.</text>
</comment>
<comment type="pathway">
    <text evidence="2">Pyrimidine metabolism; UMP biosynthesis via salvage pathway; UMP from uridine: step 1/1.</text>
</comment>
<keyword evidence="8" id="KW-0808">Transferase</keyword>
<dbReference type="PANTHER" id="PTHR10285">
    <property type="entry name" value="URIDINE KINASE"/>
    <property type="match status" value="1"/>
</dbReference>
<reference evidence="17" key="1">
    <citation type="submission" date="2021-01" db="EMBL/GenBank/DDBJ databases">
        <authorList>
            <person name="Corre E."/>
            <person name="Pelletier E."/>
            <person name="Niang G."/>
            <person name="Scheremetjew M."/>
            <person name="Finn R."/>
            <person name="Kale V."/>
            <person name="Holt S."/>
            <person name="Cochrane G."/>
            <person name="Meng A."/>
            <person name="Brown T."/>
            <person name="Cohen L."/>
        </authorList>
    </citation>
    <scope>NUCLEOTIDE SEQUENCE</scope>
    <source>
        <strain evidence="17">CCMP 769</strain>
    </source>
</reference>
<dbReference type="Gene3D" id="3.40.50.2020">
    <property type="match status" value="1"/>
</dbReference>
<dbReference type="UniPathway" id="UPA00574">
    <property type="reaction ID" value="UER00637"/>
</dbReference>
<dbReference type="Pfam" id="PF00485">
    <property type="entry name" value="PRK"/>
    <property type="match status" value="1"/>
</dbReference>
<dbReference type="Gene3D" id="3.40.50.300">
    <property type="entry name" value="P-loop containing nucleotide triphosphate hydrolases"/>
    <property type="match status" value="1"/>
</dbReference>
<dbReference type="SUPFAM" id="SSF52540">
    <property type="entry name" value="P-loop containing nucleoside triphosphate hydrolases"/>
    <property type="match status" value="1"/>
</dbReference>
<dbReference type="EMBL" id="HBHW01012136">
    <property type="protein sequence ID" value="CAE0041470.1"/>
    <property type="molecule type" value="Transcribed_RNA"/>
</dbReference>
<keyword evidence="7" id="KW-0328">Glycosyltransferase</keyword>
<feature type="domain" description="Phosphoribulokinase/uridine kinase" evidence="14">
    <location>
        <begin position="93"/>
        <end position="275"/>
    </location>
</feature>
<keyword evidence="11" id="KW-0342">GTP-binding</keyword>
<dbReference type="GO" id="GO:0004849">
    <property type="term" value="F:uridine kinase activity"/>
    <property type="evidence" value="ECO:0007669"/>
    <property type="project" value="UniProtKB-ARBA"/>
</dbReference>
<sequence length="511" mass="57095">MESNEANIGEAEMLSRVSALMRDHLPERVSPSPSEDWNRREGSIRARGSHADLKELDELNKEVASAEAQGESAKSGSQVLGVEEQSTVVEPFIIGVTGASASGKTTVCEKIIQGLGDHRCVLVSLDWFCQGIPDNVDSSAYNFDHPDAFDFNNLYQVLKLMQKGQPVDVPTYDFKTHKRSASVLLNAAEVIIVEGILTFYPRFIRKMMHMKIFVDEDADVCLCRRIRRDIEFRGRTLSQVLNQYEKFVKPAYDEFIFPTKRHADIIVPRGGGNHVAINLIVQHIALKLQQEGDFRKLYPQLHRLEDNSQIRGLHTIFRNTDVSREDFVFYADRLIRLVVERGLGLLPFNREIVTTPTGEPYFGVAFVQGIIGVSIIRSGEAMETSLRAVCKTARIGKMLIASDGPKHDLSNRRIAYCSLPEEIHRLHVLLLDPVLDTGGTVVCAIEELLSRGVPMDNITVLNLISSPDGLSLICGKYPRIKVVTSSVDRRVNKEGFVVPGVGDFANRYFGT</sequence>
<dbReference type="EMBL" id="HBHW01012144">
    <property type="protein sequence ID" value="CAE0041477.1"/>
    <property type="molecule type" value="Transcribed_RNA"/>
</dbReference>
<gene>
    <name evidence="16" type="ORF">RMAR00112_LOCUS9434</name>
    <name evidence="17" type="ORF">RMAR00112_LOCUS9441</name>
</gene>
<keyword evidence="6" id="KW-0021">Allosteric enzyme</keyword>
<dbReference type="CDD" id="cd02023">
    <property type="entry name" value="UMPK"/>
    <property type="match status" value="1"/>
</dbReference>
<dbReference type="CDD" id="cd06223">
    <property type="entry name" value="PRTases_typeI"/>
    <property type="match status" value="1"/>
</dbReference>
<evidence type="ECO:0000256" key="6">
    <source>
        <dbReference type="ARBA" id="ARBA00022533"/>
    </source>
</evidence>
<keyword evidence="10" id="KW-0418">Kinase</keyword>
<accession>A0A7S2ZJD1</accession>
<dbReference type="InterPro" id="IPR029057">
    <property type="entry name" value="PRTase-like"/>
</dbReference>
<keyword evidence="13" id="KW-1133">Transmembrane helix</keyword>
<dbReference type="GO" id="GO:0005524">
    <property type="term" value="F:ATP binding"/>
    <property type="evidence" value="ECO:0007669"/>
    <property type="project" value="InterPro"/>
</dbReference>
<evidence type="ECO:0000256" key="7">
    <source>
        <dbReference type="ARBA" id="ARBA00022676"/>
    </source>
</evidence>
<evidence type="ECO:0000259" key="15">
    <source>
        <dbReference type="Pfam" id="PF14681"/>
    </source>
</evidence>
<dbReference type="PRINTS" id="PR00988">
    <property type="entry name" value="URIDINKINASE"/>
</dbReference>
<dbReference type="FunFam" id="3.40.50.2020:FF:000023">
    <property type="entry name" value="Probable uracil phosphoribosyltransferase"/>
    <property type="match status" value="1"/>
</dbReference>
<dbReference type="NCBIfam" id="NF004018">
    <property type="entry name" value="PRK05480.1"/>
    <property type="match status" value="1"/>
</dbReference>
<evidence type="ECO:0000256" key="9">
    <source>
        <dbReference type="ARBA" id="ARBA00022741"/>
    </source>
</evidence>
<keyword evidence="9" id="KW-0547">Nucleotide-binding</keyword>
<feature type="domain" description="Phosphoribosyltransferase" evidence="15">
    <location>
        <begin position="306"/>
        <end position="511"/>
    </location>
</feature>
<evidence type="ECO:0000313" key="16">
    <source>
        <dbReference type="EMBL" id="CAE0041470.1"/>
    </source>
</evidence>
<evidence type="ECO:0000256" key="12">
    <source>
        <dbReference type="SAM" id="MobiDB-lite"/>
    </source>
</evidence>
<comment type="cofactor">
    <cofactor evidence="1">
        <name>Mg(2+)</name>
        <dbReference type="ChEBI" id="CHEBI:18420"/>
    </cofactor>
</comment>
<organism evidence="17">
    <name type="scientific">Rhodosorus marinus</name>
    <dbReference type="NCBI Taxonomy" id="101924"/>
    <lineage>
        <taxon>Eukaryota</taxon>
        <taxon>Rhodophyta</taxon>
        <taxon>Stylonematophyceae</taxon>
        <taxon>Stylonematales</taxon>
        <taxon>Stylonemataceae</taxon>
        <taxon>Rhodosorus</taxon>
    </lineage>
</organism>
<protein>
    <recommendedName>
        <fullName evidence="18">Uridine/cytidine kinase</fullName>
    </recommendedName>
</protein>
<feature type="compositionally biased region" description="Basic and acidic residues" evidence="12">
    <location>
        <begin position="36"/>
        <end position="52"/>
    </location>
</feature>
<dbReference type="FunFam" id="3.40.50.300:FF:000339">
    <property type="entry name" value="Uridine kinase"/>
    <property type="match status" value="1"/>
</dbReference>
<evidence type="ECO:0000256" key="8">
    <source>
        <dbReference type="ARBA" id="ARBA00022679"/>
    </source>
</evidence>
<dbReference type="InterPro" id="IPR027417">
    <property type="entry name" value="P-loop_NTPase"/>
</dbReference>
<evidence type="ECO:0000256" key="2">
    <source>
        <dbReference type="ARBA" id="ARBA00004690"/>
    </source>
</evidence>
<dbReference type="GO" id="GO:0016757">
    <property type="term" value="F:glycosyltransferase activity"/>
    <property type="evidence" value="ECO:0007669"/>
    <property type="project" value="UniProtKB-KW"/>
</dbReference>
<feature type="transmembrane region" description="Helical" evidence="13">
    <location>
        <begin position="183"/>
        <end position="201"/>
    </location>
</feature>
<evidence type="ECO:0000256" key="3">
    <source>
        <dbReference type="ARBA" id="ARBA00004784"/>
    </source>
</evidence>
<dbReference type="InterPro" id="IPR000764">
    <property type="entry name" value="Uridine_kinase-like"/>
</dbReference>
<evidence type="ECO:0000259" key="14">
    <source>
        <dbReference type="Pfam" id="PF00485"/>
    </source>
</evidence>
<evidence type="ECO:0000256" key="4">
    <source>
        <dbReference type="ARBA" id="ARBA00005180"/>
    </source>
</evidence>
<evidence type="ECO:0000256" key="5">
    <source>
        <dbReference type="ARBA" id="ARBA00009516"/>
    </source>
</evidence>
<dbReference type="Pfam" id="PF14681">
    <property type="entry name" value="UPRTase"/>
    <property type="match status" value="1"/>
</dbReference>
<dbReference type="SUPFAM" id="SSF53271">
    <property type="entry name" value="PRTase-like"/>
    <property type="match status" value="1"/>
</dbReference>
<feature type="region of interest" description="Disordered" evidence="12">
    <location>
        <begin position="22"/>
        <end position="52"/>
    </location>
</feature>
<name>A0A7S2ZJD1_9RHOD</name>
<evidence type="ECO:0000256" key="1">
    <source>
        <dbReference type="ARBA" id="ARBA00001946"/>
    </source>
</evidence>
<comment type="similarity">
    <text evidence="5">Belongs to the UPRTase family.</text>
</comment>
<dbReference type="AlphaFoldDB" id="A0A7S2ZJD1"/>
<keyword evidence="13" id="KW-0812">Transmembrane</keyword>
<dbReference type="InterPro" id="IPR006083">
    <property type="entry name" value="PRK/URK"/>
</dbReference>
<evidence type="ECO:0008006" key="18">
    <source>
        <dbReference type="Google" id="ProtNLM"/>
    </source>
</evidence>
<comment type="pathway">
    <text evidence="4">Pyrimidine metabolism; UMP biosynthesis via salvage pathway; UMP from uracil: step 1/1.</text>
</comment>
<evidence type="ECO:0000256" key="13">
    <source>
        <dbReference type="SAM" id="Phobius"/>
    </source>
</evidence>
<dbReference type="GO" id="GO:0005525">
    <property type="term" value="F:GTP binding"/>
    <property type="evidence" value="ECO:0007669"/>
    <property type="project" value="UniProtKB-KW"/>
</dbReference>
<evidence type="ECO:0000256" key="11">
    <source>
        <dbReference type="ARBA" id="ARBA00023134"/>
    </source>
</evidence>
<proteinExistence type="inferred from homology"/>
<keyword evidence="13" id="KW-0472">Membrane</keyword>
<evidence type="ECO:0000313" key="17">
    <source>
        <dbReference type="EMBL" id="CAE0041477.1"/>
    </source>
</evidence>
<evidence type="ECO:0000256" key="10">
    <source>
        <dbReference type="ARBA" id="ARBA00022777"/>
    </source>
</evidence>
<dbReference type="InterPro" id="IPR000836">
    <property type="entry name" value="PRTase_dom"/>
</dbReference>
<dbReference type="GO" id="GO:0044206">
    <property type="term" value="P:UMP salvage"/>
    <property type="evidence" value="ECO:0007669"/>
    <property type="project" value="UniProtKB-UniPathway"/>
</dbReference>